<feature type="compositionally biased region" description="Low complexity" evidence="1">
    <location>
        <begin position="83"/>
        <end position="95"/>
    </location>
</feature>
<feature type="compositionally biased region" description="Basic residues" evidence="1">
    <location>
        <begin position="20"/>
        <end position="38"/>
    </location>
</feature>
<evidence type="ECO:0000313" key="2">
    <source>
        <dbReference type="EMBL" id="MED6205036.1"/>
    </source>
</evidence>
<organism evidence="2 3">
    <name type="scientific">Stylosanthes scabra</name>
    <dbReference type="NCBI Taxonomy" id="79078"/>
    <lineage>
        <taxon>Eukaryota</taxon>
        <taxon>Viridiplantae</taxon>
        <taxon>Streptophyta</taxon>
        <taxon>Embryophyta</taxon>
        <taxon>Tracheophyta</taxon>
        <taxon>Spermatophyta</taxon>
        <taxon>Magnoliopsida</taxon>
        <taxon>eudicotyledons</taxon>
        <taxon>Gunneridae</taxon>
        <taxon>Pentapetalae</taxon>
        <taxon>rosids</taxon>
        <taxon>fabids</taxon>
        <taxon>Fabales</taxon>
        <taxon>Fabaceae</taxon>
        <taxon>Papilionoideae</taxon>
        <taxon>50 kb inversion clade</taxon>
        <taxon>dalbergioids sensu lato</taxon>
        <taxon>Dalbergieae</taxon>
        <taxon>Pterocarpus clade</taxon>
        <taxon>Stylosanthes</taxon>
    </lineage>
</organism>
<comment type="caution">
    <text evidence="2">The sequence shown here is derived from an EMBL/GenBank/DDBJ whole genome shotgun (WGS) entry which is preliminary data.</text>
</comment>
<keyword evidence="3" id="KW-1185">Reference proteome</keyword>
<accession>A0ABU6Y539</accession>
<protein>
    <submittedName>
        <fullName evidence="2">Uncharacterized protein</fullName>
    </submittedName>
</protein>
<gene>
    <name evidence="2" type="ORF">PIB30_014260</name>
</gene>
<feature type="compositionally biased region" description="Basic and acidic residues" evidence="1">
    <location>
        <begin position="51"/>
        <end position="67"/>
    </location>
</feature>
<dbReference type="Proteomes" id="UP001341840">
    <property type="component" value="Unassembled WGS sequence"/>
</dbReference>
<name>A0ABU6Y539_9FABA</name>
<feature type="region of interest" description="Disordered" evidence="1">
    <location>
        <begin position="1"/>
        <end position="95"/>
    </location>
</feature>
<evidence type="ECO:0000313" key="3">
    <source>
        <dbReference type="Proteomes" id="UP001341840"/>
    </source>
</evidence>
<sequence>MEKGRQTKGFNGQEDNKFNLKSRTRIRTRRNQVKKLKRGQGDGAATEEATGDERRRKERRQKEHRSLGVDGGTRYRRLGPTEGGTTDDTGTPTAD</sequence>
<dbReference type="EMBL" id="JASCZI010241693">
    <property type="protein sequence ID" value="MED6205036.1"/>
    <property type="molecule type" value="Genomic_DNA"/>
</dbReference>
<evidence type="ECO:0000256" key="1">
    <source>
        <dbReference type="SAM" id="MobiDB-lite"/>
    </source>
</evidence>
<proteinExistence type="predicted"/>
<reference evidence="2 3" key="1">
    <citation type="journal article" date="2023" name="Plants (Basel)">
        <title>Bridging the Gap: Combining Genomics and Transcriptomics Approaches to Understand Stylosanthes scabra, an Orphan Legume from the Brazilian Caatinga.</title>
        <authorList>
            <person name="Ferreira-Neto J.R.C."/>
            <person name="da Silva M.D."/>
            <person name="Binneck E."/>
            <person name="de Melo N.F."/>
            <person name="da Silva R.H."/>
            <person name="de Melo A.L.T.M."/>
            <person name="Pandolfi V."/>
            <person name="Bustamante F.O."/>
            <person name="Brasileiro-Vidal A.C."/>
            <person name="Benko-Iseppon A.M."/>
        </authorList>
    </citation>
    <scope>NUCLEOTIDE SEQUENCE [LARGE SCALE GENOMIC DNA]</scope>
    <source>
        <tissue evidence="2">Leaves</tissue>
    </source>
</reference>